<evidence type="ECO:0000256" key="1">
    <source>
        <dbReference type="ARBA" id="ARBA00001946"/>
    </source>
</evidence>
<dbReference type="GO" id="GO:0005886">
    <property type="term" value="C:plasma membrane"/>
    <property type="evidence" value="ECO:0007669"/>
    <property type="project" value="TreeGrafter"/>
</dbReference>
<dbReference type="FunFam" id="3.30.70.270:FF:000001">
    <property type="entry name" value="Diguanylate cyclase domain protein"/>
    <property type="match status" value="1"/>
</dbReference>
<dbReference type="PROSITE" id="PS50887">
    <property type="entry name" value="GGDEF"/>
    <property type="match status" value="1"/>
</dbReference>
<dbReference type="EMBL" id="AVCI01000007">
    <property type="protein sequence ID" value="KFN42818.1"/>
    <property type="molecule type" value="Genomic_DNA"/>
</dbReference>
<dbReference type="PANTHER" id="PTHR45138:SF9">
    <property type="entry name" value="DIGUANYLATE CYCLASE DGCM-RELATED"/>
    <property type="match status" value="1"/>
</dbReference>
<feature type="transmembrane region" description="Helical" evidence="4">
    <location>
        <begin position="154"/>
        <end position="171"/>
    </location>
</feature>
<dbReference type="InterPro" id="IPR029787">
    <property type="entry name" value="Nucleotide_cyclase"/>
</dbReference>
<dbReference type="PANTHER" id="PTHR45138">
    <property type="entry name" value="REGULATORY COMPONENTS OF SENSORY TRANSDUCTION SYSTEM"/>
    <property type="match status" value="1"/>
</dbReference>
<evidence type="ECO:0000256" key="2">
    <source>
        <dbReference type="ARBA" id="ARBA00012528"/>
    </source>
</evidence>
<comment type="catalytic activity">
    <reaction evidence="3">
        <text>2 GTP = 3',3'-c-di-GMP + 2 diphosphate</text>
        <dbReference type="Rhea" id="RHEA:24898"/>
        <dbReference type="ChEBI" id="CHEBI:33019"/>
        <dbReference type="ChEBI" id="CHEBI:37565"/>
        <dbReference type="ChEBI" id="CHEBI:58805"/>
        <dbReference type="EC" id="2.7.7.65"/>
    </reaction>
</comment>
<keyword evidence="4" id="KW-0472">Membrane</keyword>
<sequence length="362" mass="40573">MDLRLTQEVADTRERIALGGLFYLAGWLLIAANAPVYVRNPLLGALIAAAFVVLAALRFLRTTPLPVPEKQQRWLDQRWLIVYLTAGLWGAVLGWTLAEASFAPARTAALLCTIAYATAMAHTFSMRRGRALAGIALIYLPALFWLWRDPEQRINATAMTVYLIYVVLALIGSHAEYQRRLGIDSELRLQRDRYEELSRTDGLTGLDNRRHFSHVLDRLCTPGEGEETLSLLLMDIDHFKRINDEYGHAVGDACLVRFAERMRQQFPDADRYLARVGGEEFAVLLPGRDGPRAFRAAEDFRKSLAEDPLTLREGRLRMSVSIGVASLDPARQTGGDGLYRAADGALYRAKSEGRDRVCREPV</sequence>
<dbReference type="GO" id="GO:0052621">
    <property type="term" value="F:diguanylate cyclase activity"/>
    <property type="evidence" value="ECO:0007669"/>
    <property type="project" value="UniProtKB-EC"/>
</dbReference>
<dbReference type="EC" id="2.7.7.65" evidence="2"/>
<feature type="transmembrane region" description="Helical" evidence="4">
    <location>
        <begin position="104"/>
        <end position="124"/>
    </location>
</feature>
<feature type="transmembrane region" description="Helical" evidence="4">
    <location>
        <begin position="80"/>
        <end position="98"/>
    </location>
</feature>
<dbReference type="GO" id="GO:1902201">
    <property type="term" value="P:negative regulation of bacterial-type flagellum-dependent cell motility"/>
    <property type="evidence" value="ECO:0007669"/>
    <property type="project" value="TreeGrafter"/>
</dbReference>
<proteinExistence type="predicted"/>
<accession>A0A091ARJ5</accession>
<dbReference type="Proteomes" id="UP000029385">
    <property type="component" value="Unassembled WGS sequence"/>
</dbReference>
<dbReference type="NCBIfam" id="TIGR00254">
    <property type="entry name" value="GGDEF"/>
    <property type="match status" value="1"/>
</dbReference>
<dbReference type="PATRIC" id="fig|1121015.4.peg.1844"/>
<dbReference type="CDD" id="cd01949">
    <property type="entry name" value="GGDEF"/>
    <property type="match status" value="1"/>
</dbReference>
<dbReference type="AlphaFoldDB" id="A0A091ARJ5"/>
<dbReference type="GO" id="GO:0043709">
    <property type="term" value="P:cell adhesion involved in single-species biofilm formation"/>
    <property type="evidence" value="ECO:0007669"/>
    <property type="project" value="TreeGrafter"/>
</dbReference>
<name>A0A091ARJ5_9GAMM</name>
<dbReference type="InterPro" id="IPR000160">
    <property type="entry name" value="GGDEF_dom"/>
</dbReference>
<dbReference type="SUPFAM" id="SSF55073">
    <property type="entry name" value="Nucleotide cyclase"/>
    <property type="match status" value="1"/>
</dbReference>
<dbReference type="Gene3D" id="3.30.70.270">
    <property type="match status" value="1"/>
</dbReference>
<keyword evidence="4" id="KW-1133">Transmembrane helix</keyword>
<feature type="transmembrane region" description="Helical" evidence="4">
    <location>
        <begin position="16"/>
        <end position="36"/>
    </location>
</feature>
<feature type="domain" description="GGDEF" evidence="5">
    <location>
        <begin position="227"/>
        <end position="362"/>
    </location>
</feature>
<keyword evidence="4" id="KW-0812">Transmembrane</keyword>
<feature type="transmembrane region" description="Helical" evidence="4">
    <location>
        <begin position="42"/>
        <end position="60"/>
    </location>
</feature>
<gene>
    <name evidence="6" type="ORF">N789_11855</name>
</gene>
<feature type="transmembrane region" description="Helical" evidence="4">
    <location>
        <begin position="131"/>
        <end position="148"/>
    </location>
</feature>
<evidence type="ECO:0000256" key="3">
    <source>
        <dbReference type="ARBA" id="ARBA00034247"/>
    </source>
</evidence>
<dbReference type="SMART" id="SM00267">
    <property type="entry name" value="GGDEF"/>
    <property type="match status" value="1"/>
</dbReference>
<comment type="caution">
    <text evidence="6">The sequence shown here is derived from an EMBL/GenBank/DDBJ whole genome shotgun (WGS) entry which is preliminary data.</text>
</comment>
<evidence type="ECO:0000256" key="4">
    <source>
        <dbReference type="SAM" id="Phobius"/>
    </source>
</evidence>
<reference evidence="6 7" key="1">
    <citation type="submission" date="2013-09" db="EMBL/GenBank/DDBJ databases">
        <title>Genome sequencing of Arenimonas oryziterrae.</title>
        <authorList>
            <person name="Chen F."/>
            <person name="Wang G."/>
        </authorList>
    </citation>
    <scope>NUCLEOTIDE SEQUENCE [LARGE SCALE GENOMIC DNA]</scope>
    <source>
        <strain evidence="6 7">YC6267</strain>
    </source>
</reference>
<comment type="cofactor">
    <cofactor evidence="1">
        <name>Mg(2+)</name>
        <dbReference type="ChEBI" id="CHEBI:18420"/>
    </cofactor>
</comment>
<dbReference type="eggNOG" id="COG3706">
    <property type="taxonomic scope" value="Bacteria"/>
</dbReference>
<organism evidence="6 7">
    <name type="scientific">Arenimonas oryziterrae DSM 21050 = YC6267</name>
    <dbReference type="NCBI Taxonomy" id="1121015"/>
    <lineage>
        <taxon>Bacteria</taxon>
        <taxon>Pseudomonadati</taxon>
        <taxon>Pseudomonadota</taxon>
        <taxon>Gammaproteobacteria</taxon>
        <taxon>Lysobacterales</taxon>
        <taxon>Lysobacteraceae</taxon>
        <taxon>Arenimonas</taxon>
    </lineage>
</organism>
<keyword evidence="7" id="KW-1185">Reference proteome</keyword>
<evidence type="ECO:0000259" key="5">
    <source>
        <dbReference type="PROSITE" id="PS50887"/>
    </source>
</evidence>
<dbReference type="InterPro" id="IPR043128">
    <property type="entry name" value="Rev_trsase/Diguanyl_cyclase"/>
</dbReference>
<dbReference type="STRING" id="1121015.GCA_000420545_02351"/>
<protein>
    <recommendedName>
        <fullName evidence="2">diguanylate cyclase</fullName>
        <ecNumber evidence="2">2.7.7.65</ecNumber>
    </recommendedName>
</protein>
<evidence type="ECO:0000313" key="6">
    <source>
        <dbReference type="EMBL" id="KFN42818.1"/>
    </source>
</evidence>
<dbReference type="InterPro" id="IPR050469">
    <property type="entry name" value="Diguanylate_Cyclase"/>
</dbReference>
<evidence type="ECO:0000313" key="7">
    <source>
        <dbReference type="Proteomes" id="UP000029385"/>
    </source>
</evidence>
<dbReference type="Pfam" id="PF00990">
    <property type="entry name" value="GGDEF"/>
    <property type="match status" value="1"/>
</dbReference>